<evidence type="ECO:0000313" key="4">
    <source>
        <dbReference type="Proteomes" id="UP000749559"/>
    </source>
</evidence>
<keyword evidence="2" id="KW-1133">Transmembrane helix</keyword>
<keyword evidence="2" id="KW-0812">Transmembrane</keyword>
<name>A0A8J1XGK5_OWEFU</name>
<proteinExistence type="predicted"/>
<evidence type="ECO:0000256" key="2">
    <source>
        <dbReference type="SAM" id="Phobius"/>
    </source>
</evidence>
<evidence type="ECO:0000313" key="3">
    <source>
        <dbReference type="EMBL" id="CAH1783783.1"/>
    </source>
</evidence>
<gene>
    <name evidence="3" type="ORF">OFUS_LOCUS10087</name>
</gene>
<feature type="region of interest" description="Disordered" evidence="1">
    <location>
        <begin position="162"/>
        <end position="229"/>
    </location>
</feature>
<feature type="transmembrane region" description="Helical" evidence="2">
    <location>
        <begin position="315"/>
        <end position="340"/>
    </location>
</feature>
<keyword evidence="2" id="KW-0472">Membrane</keyword>
<sequence>MSETNLQMPEFTTLPMAPSVRIPRAKVYENNPVQSLLRQSQTLDSQFRRGERNGEKRVPTPYSIWKPGDIKPFLAEPSGTFPKSQQGNWMKAYMYPQTGSLVRTGCSETILSPSHDVTDSRKQELEESLSKEVQSMIFGTNLSPTNSELTTAQKEPIDKGVQVKPPMETQNSQPNDVKPTHNQVQRPTSLAVVKNYPMKSTLKVPPLVDQHPSRTSSERSERLYVARSQSRSADDSVFLPNDDPKNPYNNADVLQNLPYFYRYKARSLHKKQNKTCGEMCWEYTRNFCYFLRTCRFREGEQLKHLAPSRKGRDNVAFTFMMIVITFSLLSFFAGLIYFGITHSYMASTNERAAAKTVTITDTEILLDSGTNTSIDVCSSAQLMVRVILAQACSDVNIPDFNIAQQHYCSKLNAAISCIHKGMPGIIGFFCTLQDIRKAILERDYQIDINLDETQSDSKLKTNCWNATSDRRKRHNMN</sequence>
<keyword evidence="4" id="KW-1185">Reference proteome</keyword>
<feature type="compositionally biased region" description="Polar residues" evidence="1">
    <location>
        <begin position="168"/>
        <end position="188"/>
    </location>
</feature>
<dbReference type="AlphaFoldDB" id="A0A8J1XGK5"/>
<dbReference type="Proteomes" id="UP000749559">
    <property type="component" value="Unassembled WGS sequence"/>
</dbReference>
<accession>A0A8J1XGK5</accession>
<organism evidence="3 4">
    <name type="scientific">Owenia fusiformis</name>
    <name type="common">Polychaete worm</name>
    <dbReference type="NCBI Taxonomy" id="6347"/>
    <lineage>
        <taxon>Eukaryota</taxon>
        <taxon>Metazoa</taxon>
        <taxon>Spiralia</taxon>
        <taxon>Lophotrochozoa</taxon>
        <taxon>Annelida</taxon>
        <taxon>Polychaeta</taxon>
        <taxon>Sedentaria</taxon>
        <taxon>Canalipalpata</taxon>
        <taxon>Sabellida</taxon>
        <taxon>Oweniida</taxon>
        <taxon>Oweniidae</taxon>
        <taxon>Owenia</taxon>
    </lineage>
</organism>
<dbReference type="EMBL" id="CAIIXF020000005">
    <property type="protein sequence ID" value="CAH1783783.1"/>
    <property type="molecule type" value="Genomic_DNA"/>
</dbReference>
<comment type="caution">
    <text evidence="3">The sequence shown here is derived from an EMBL/GenBank/DDBJ whole genome shotgun (WGS) entry which is preliminary data.</text>
</comment>
<protein>
    <submittedName>
        <fullName evidence="3">Uncharacterized protein</fullName>
    </submittedName>
</protein>
<evidence type="ECO:0000256" key="1">
    <source>
        <dbReference type="SAM" id="MobiDB-lite"/>
    </source>
</evidence>
<reference evidence="3" key="1">
    <citation type="submission" date="2022-03" db="EMBL/GenBank/DDBJ databases">
        <authorList>
            <person name="Martin C."/>
        </authorList>
    </citation>
    <scope>NUCLEOTIDE SEQUENCE</scope>
</reference>